<dbReference type="GeneID" id="9698443"/>
<keyword evidence="2" id="KW-1185">Reference proteome</keyword>
<name>E0S8Y6_ENCIT</name>
<organism evidence="1 2">
    <name type="scientific">Encephalitozoon intestinalis (strain ATCC 50506)</name>
    <name type="common">Microsporidian parasite</name>
    <name type="synonym">Septata intestinalis</name>
    <dbReference type="NCBI Taxonomy" id="876142"/>
    <lineage>
        <taxon>Eukaryota</taxon>
        <taxon>Fungi</taxon>
        <taxon>Fungi incertae sedis</taxon>
        <taxon>Microsporidia</taxon>
        <taxon>Unikaryonidae</taxon>
        <taxon>Encephalitozoon</taxon>
    </lineage>
</organism>
<protein>
    <recommendedName>
        <fullName evidence="3">WD40 domain-containing protein</fullName>
    </recommendedName>
</protein>
<proteinExistence type="predicted"/>
<dbReference type="RefSeq" id="XP_003073612.1">
    <property type="nucleotide sequence ID" value="XM_003073566.1"/>
</dbReference>
<dbReference type="VEuPathDB" id="MicrosporidiaDB:Eint_091230"/>
<dbReference type="Gene3D" id="2.130.10.10">
    <property type="entry name" value="YVTN repeat-like/Quinoprotein amine dehydrogenase"/>
    <property type="match status" value="1"/>
</dbReference>
<dbReference type="EMBL" id="CP001950">
    <property type="protein sequence ID" value="ADM12252.1"/>
    <property type="molecule type" value="Genomic_DNA"/>
</dbReference>
<dbReference type="OrthoDB" id="2190279at2759"/>
<dbReference type="AlphaFoldDB" id="E0S8Y6"/>
<reference evidence="1 2" key="2">
    <citation type="journal article" date="2012" name="Proc. Natl. Acad. Sci. U.S.A.">
        <title>Gain and loss of multiple functionally related, horizontally transferred genes in the reduced genomes of two microsporidian parasites.</title>
        <authorList>
            <person name="Pombert J.-F."/>
            <person name="Selman M."/>
            <person name="Burki F."/>
            <person name="Bardell F.T."/>
            <person name="Farinelli L."/>
            <person name="Solter L.F."/>
            <person name="Whitman D.W."/>
            <person name="Weiss L.M."/>
            <person name="Corradi N."/>
            <person name="Keeling P.J."/>
        </authorList>
    </citation>
    <scope>NUCLEOTIDE SEQUENCE [LARGE SCALE GENOMIC DNA]</scope>
    <source>
        <strain evidence="1 2">ATCC 50506</strain>
    </source>
</reference>
<dbReference type="SUPFAM" id="SSF50978">
    <property type="entry name" value="WD40 repeat-like"/>
    <property type="match status" value="1"/>
</dbReference>
<dbReference type="InterPro" id="IPR015943">
    <property type="entry name" value="WD40/YVTN_repeat-like_dom_sf"/>
</dbReference>
<evidence type="ECO:0000313" key="2">
    <source>
        <dbReference type="Proteomes" id="UP000002313"/>
    </source>
</evidence>
<dbReference type="Proteomes" id="UP000002313">
    <property type="component" value="Chromosome IX"/>
</dbReference>
<gene>
    <name evidence="1" type="ORF">Eint_091230</name>
</gene>
<dbReference type="HOGENOM" id="CLU_969864_0_0_1"/>
<sequence>MSCFDSTLVVETDAVKDFKLPHTRQMILVKNVSSIQSSPFPKYLHVFGRSCMSYQLAPFKLLRTFEYSEDVMDAVAIRGKMAVLSRDSIVVWNKGKEQVIAGKFDGRLSEVDGCLGVQERAKLSVYSLETLEVMKVYKANAHCSIRDVLVTSLDNLVSLYFKGGKILEISMPEAICKLCTDPLLTNIYCGTGSGTIFCCNTSNGEPSSMKYHRSQVVGLGISFCGKYLYSADMEGLVCIWDTKFNTVVGKVSMESEIRRMKVVYVSEWRKALDTPEDDLIIPGGTTK</sequence>
<dbReference type="KEGG" id="ein:Eint_091230"/>
<accession>E0S8Y6</accession>
<evidence type="ECO:0008006" key="3">
    <source>
        <dbReference type="Google" id="ProtNLM"/>
    </source>
</evidence>
<reference evidence="1 2" key="1">
    <citation type="journal article" date="2010" name="Nat. Commun.">
        <title>The complete sequence of the smallest known nuclear genome from the microsporidian Encephalitozoon intestinalis.</title>
        <authorList>
            <person name="Corradi N."/>
            <person name="Pombert J.-F."/>
            <person name="Farinelli L."/>
            <person name="Didier E.S."/>
            <person name="Keeling P.J."/>
        </authorList>
    </citation>
    <scope>NUCLEOTIDE SEQUENCE [LARGE SCALE GENOMIC DNA]</scope>
    <source>
        <strain evidence="1 2">ATCC 50506</strain>
    </source>
</reference>
<dbReference type="InterPro" id="IPR036322">
    <property type="entry name" value="WD40_repeat_dom_sf"/>
</dbReference>
<evidence type="ECO:0000313" key="1">
    <source>
        <dbReference type="EMBL" id="ADM12252.1"/>
    </source>
</evidence>